<dbReference type="AlphaFoldDB" id="Q2HV46"/>
<reference evidence="1" key="1">
    <citation type="submission" date="2004-12" db="EMBL/GenBank/DDBJ databases">
        <authorList>
            <person name="Town C.D."/>
        </authorList>
    </citation>
    <scope>NUCLEOTIDE SEQUENCE</scope>
</reference>
<evidence type="ECO:0000313" key="1">
    <source>
        <dbReference type="EMBL" id="ABD32805.1"/>
    </source>
</evidence>
<organism evidence="1">
    <name type="scientific">Medicago truncatula</name>
    <name type="common">Barrel medic</name>
    <name type="synonym">Medicago tribuloides</name>
    <dbReference type="NCBI Taxonomy" id="3880"/>
    <lineage>
        <taxon>Eukaryota</taxon>
        <taxon>Viridiplantae</taxon>
        <taxon>Streptophyta</taxon>
        <taxon>Embryophyta</taxon>
        <taxon>Tracheophyta</taxon>
        <taxon>Spermatophyta</taxon>
        <taxon>Magnoliopsida</taxon>
        <taxon>eudicotyledons</taxon>
        <taxon>Gunneridae</taxon>
        <taxon>Pentapetalae</taxon>
        <taxon>rosids</taxon>
        <taxon>fabids</taxon>
        <taxon>Fabales</taxon>
        <taxon>Fabaceae</taxon>
        <taxon>Papilionoideae</taxon>
        <taxon>50 kb inversion clade</taxon>
        <taxon>NPAAA clade</taxon>
        <taxon>Hologalegina</taxon>
        <taxon>IRL clade</taxon>
        <taxon>Trifolieae</taxon>
        <taxon>Medicago</taxon>
    </lineage>
</organism>
<protein>
    <submittedName>
        <fullName evidence="1">Uncharacterized protein</fullName>
    </submittedName>
</protein>
<dbReference type="EMBL" id="AC148995">
    <property type="protein sequence ID" value="ABD32805.1"/>
    <property type="molecule type" value="Genomic_DNA"/>
</dbReference>
<proteinExistence type="predicted"/>
<reference evidence="1" key="2">
    <citation type="submission" date="2007-03" db="EMBL/GenBank/DDBJ databases">
        <authorList>
            <consortium name="The International Medicago Genome Annotation Group"/>
        </authorList>
    </citation>
    <scope>NUCLEOTIDE SEQUENCE</scope>
</reference>
<accession>Q2HV46</accession>
<gene>
    <name evidence="1" type="ORF">MtrDRAFT_AC148995g19v2</name>
</gene>
<sequence length="90" mass="10778">MKSLKRFTCLCKFWANLFEKPQFMSMFRRQHHLDYVQKLVLWNPYTEEFKVIPSGSFERTILKAFPPGSVFEDLPLIPTFVNIHGFDYDL</sequence>
<name>Q2HV46_MEDTR</name>